<dbReference type="Proteomes" id="UP000019141">
    <property type="component" value="Unassembled WGS sequence"/>
</dbReference>
<reference evidence="1 2" key="1">
    <citation type="journal article" date="2014" name="Nature">
        <title>An environmental bacterial taxon with a large and distinct metabolic repertoire.</title>
        <authorList>
            <person name="Wilson M.C."/>
            <person name="Mori T."/>
            <person name="Ruckert C."/>
            <person name="Uria A.R."/>
            <person name="Helf M.J."/>
            <person name="Takada K."/>
            <person name="Gernert C."/>
            <person name="Steffens U.A."/>
            <person name="Heycke N."/>
            <person name="Schmitt S."/>
            <person name="Rinke C."/>
            <person name="Helfrich E.J."/>
            <person name="Brachmann A.O."/>
            <person name="Gurgui C."/>
            <person name="Wakimoto T."/>
            <person name="Kracht M."/>
            <person name="Crusemann M."/>
            <person name="Hentschel U."/>
            <person name="Abe I."/>
            <person name="Matsunaga S."/>
            <person name="Kalinowski J."/>
            <person name="Takeyama H."/>
            <person name="Piel J."/>
        </authorList>
    </citation>
    <scope>NUCLEOTIDE SEQUENCE [LARGE SCALE GENOMIC DNA]</scope>
    <source>
        <strain evidence="2">TSY1</strain>
    </source>
</reference>
<sequence>MVFQAQEIVLILTVFLAIQVPGETITSIAAKRHQFQLQKEQGP</sequence>
<name>W4L3C6_ENTF1</name>
<keyword evidence="2" id="KW-1185">Reference proteome</keyword>
<dbReference type="HOGENOM" id="CLU_3231113_0_0_7"/>
<dbReference type="EMBL" id="AZHW01001445">
    <property type="protein sequence ID" value="ETW92542.1"/>
    <property type="molecule type" value="Genomic_DNA"/>
</dbReference>
<organism evidence="1 2">
    <name type="scientific">Entotheonella factor</name>
    <dbReference type="NCBI Taxonomy" id="1429438"/>
    <lineage>
        <taxon>Bacteria</taxon>
        <taxon>Pseudomonadati</taxon>
        <taxon>Nitrospinota/Tectimicrobiota group</taxon>
        <taxon>Candidatus Tectimicrobiota</taxon>
        <taxon>Candidatus Entotheonellia</taxon>
        <taxon>Candidatus Entotheonellales</taxon>
        <taxon>Candidatus Entotheonellaceae</taxon>
        <taxon>Candidatus Entotheonella</taxon>
    </lineage>
</organism>
<gene>
    <name evidence="1" type="ORF">ETSY1_43165</name>
</gene>
<comment type="caution">
    <text evidence="1">The sequence shown here is derived from an EMBL/GenBank/DDBJ whole genome shotgun (WGS) entry which is preliminary data.</text>
</comment>
<proteinExistence type="predicted"/>
<evidence type="ECO:0000313" key="1">
    <source>
        <dbReference type="EMBL" id="ETW92542.1"/>
    </source>
</evidence>
<dbReference type="AlphaFoldDB" id="W4L3C6"/>
<accession>W4L3C6</accession>
<protein>
    <submittedName>
        <fullName evidence="1">Uncharacterized protein</fullName>
    </submittedName>
</protein>
<evidence type="ECO:0000313" key="2">
    <source>
        <dbReference type="Proteomes" id="UP000019141"/>
    </source>
</evidence>